<evidence type="ECO:0000259" key="2">
    <source>
        <dbReference type="Pfam" id="PF20237"/>
    </source>
</evidence>
<comment type="caution">
    <text evidence="3">The sequence shown here is derived from an EMBL/GenBank/DDBJ whole genome shotgun (WGS) entry which is preliminary data.</text>
</comment>
<dbReference type="Pfam" id="PF20237">
    <property type="entry name" value="DUF6594"/>
    <property type="match status" value="1"/>
</dbReference>
<sequence length="294" mass="32789">MGSTDPFCHAVTGYPKLAAKIAVQPEAAIYRRFGALNAQNLLYFQAELADLEERLRQQQVVDNNARKGQKSEYAKNWFCLQDSEVDGDTEQLDLVLKIRDTLKEYNHALIQQSLILNYSEPGKWDLHHMQDYLQTPEMGPLALTGEDATIWGSMRDRNSYAPDLVTLRPRAKKDAFSVWAAENTIFKLLWCGCTRFMKPSPVHGVVGYEDGTIYRITYWITSLLASLIPIASIVVLYCVHSMPARFATIAAFNVLLSVCLMGLAGAKRAEVFAITAAFAAVQVVFVGQNESISA</sequence>
<dbReference type="AlphaFoldDB" id="A0A4Q4MC73"/>
<feature type="transmembrane region" description="Helical" evidence="1">
    <location>
        <begin position="271"/>
        <end position="287"/>
    </location>
</feature>
<dbReference type="EMBL" id="PDXA01000026">
    <property type="protein sequence ID" value="RYN47393.1"/>
    <property type="molecule type" value="Genomic_DNA"/>
</dbReference>
<dbReference type="PANTHER" id="PTHR34502:SF5">
    <property type="entry name" value="DUF6594 DOMAIN-CONTAINING PROTEIN"/>
    <property type="match status" value="1"/>
</dbReference>
<keyword evidence="1" id="KW-0812">Transmembrane</keyword>
<feature type="transmembrane region" description="Helical" evidence="1">
    <location>
        <begin position="216"/>
        <end position="239"/>
    </location>
</feature>
<name>A0A4Q4MC73_9PLEO</name>
<protein>
    <recommendedName>
        <fullName evidence="2">DUF6594 domain-containing protein</fullName>
    </recommendedName>
</protein>
<reference evidence="4" key="1">
    <citation type="journal article" date="2019" name="bioRxiv">
        <title>Genomics, evolutionary history and diagnostics of the Alternaria alternata species group including apple and Asian pear pathotypes.</title>
        <authorList>
            <person name="Armitage A.D."/>
            <person name="Cockerton H.M."/>
            <person name="Sreenivasaprasad S."/>
            <person name="Woodhall J.W."/>
            <person name="Lane C.R."/>
            <person name="Harrison R.J."/>
            <person name="Clarkson J.P."/>
        </authorList>
    </citation>
    <scope>NUCLEOTIDE SEQUENCE [LARGE SCALE GENOMIC DNA]</scope>
    <source>
        <strain evidence="4">FERA 1082</strain>
    </source>
</reference>
<accession>A0A4Q4MC73</accession>
<keyword evidence="1" id="KW-0472">Membrane</keyword>
<organism evidence="3 4">
    <name type="scientific">Alternaria tenuissima</name>
    <dbReference type="NCBI Taxonomy" id="119927"/>
    <lineage>
        <taxon>Eukaryota</taxon>
        <taxon>Fungi</taxon>
        <taxon>Dikarya</taxon>
        <taxon>Ascomycota</taxon>
        <taxon>Pezizomycotina</taxon>
        <taxon>Dothideomycetes</taxon>
        <taxon>Pleosporomycetidae</taxon>
        <taxon>Pleosporales</taxon>
        <taxon>Pleosporineae</taxon>
        <taxon>Pleosporaceae</taxon>
        <taxon>Alternaria</taxon>
        <taxon>Alternaria sect. Alternaria</taxon>
        <taxon>Alternaria alternata complex</taxon>
    </lineage>
</organism>
<dbReference type="PANTHER" id="PTHR34502">
    <property type="entry name" value="DUF6594 DOMAIN-CONTAINING PROTEIN-RELATED"/>
    <property type="match status" value="1"/>
</dbReference>
<dbReference type="InterPro" id="IPR046529">
    <property type="entry name" value="DUF6594"/>
</dbReference>
<keyword evidence="1" id="KW-1133">Transmembrane helix</keyword>
<feature type="transmembrane region" description="Helical" evidence="1">
    <location>
        <begin position="246"/>
        <end position="265"/>
    </location>
</feature>
<feature type="domain" description="DUF6594" evidence="2">
    <location>
        <begin position="14"/>
        <end position="283"/>
    </location>
</feature>
<gene>
    <name evidence="3" type="ORF">AA0114_g7703</name>
</gene>
<evidence type="ECO:0000313" key="4">
    <source>
        <dbReference type="Proteomes" id="UP000292402"/>
    </source>
</evidence>
<evidence type="ECO:0000313" key="3">
    <source>
        <dbReference type="EMBL" id="RYN47393.1"/>
    </source>
</evidence>
<dbReference type="Proteomes" id="UP000292402">
    <property type="component" value="Unassembled WGS sequence"/>
</dbReference>
<proteinExistence type="predicted"/>
<evidence type="ECO:0000256" key="1">
    <source>
        <dbReference type="SAM" id="Phobius"/>
    </source>
</evidence>